<dbReference type="PANTHER" id="PTHR15397">
    <property type="entry name" value="SODIUM-GLUCOSE COTRANSPORTER REGULATORY PROTEIN -RELATED"/>
    <property type="match status" value="1"/>
</dbReference>
<organism evidence="2 3">
    <name type="scientific">Cervus elaphus hippelaphus</name>
    <name type="common">European red deer</name>
    <dbReference type="NCBI Taxonomy" id="46360"/>
    <lineage>
        <taxon>Eukaryota</taxon>
        <taxon>Metazoa</taxon>
        <taxon>Chordata</taxon>
        <taxon>Craniata</taxon>
        <taxon>Vertebrata</taxon>
        <taxon>Euteleostomi</taxon>
        <taxon>Mammalia</taxon>
        <taxon>Eutheria</taxon>
        <taxon>Laurasiatheria</taxon>
        <taxon>Artiodactyla</taxon>
        <taxon>Ruminantia</taxon>
        <taxon>Pecora</taxon>
        <taxon>Cervidae</taxon>
        <taxon>Cervinae</taxon>
        <taxon>Cervus</taxon>
    </lineage>
</organism>
<dbReference type="EMBL" id="MKHE01000014">
    <property type="protein sequence ID" value="OWK08698.1"/>
    <property type="molecule type" value="Genomic_DNA"/>
</dbReference>
<dbReference type="OrthoDB" id="1047367at2759"/>
<dbReference type="PANTHER" id="PTHR15397:SF3">
    <property type="entry name" value="DNA DAMAGE INDUCIBLE 1 HOMOLOG 2"/>
    <property type="match status" value="1"/>
</dbReference>
<evidence type="ECO:0000313" key="3">
    <source>
        <dbReference type="Proteomes" id="UP000242450"/>
    </source>
</evidence>
<keyword evidence="3" id="KW-1185">Reference proteome</keyword>
<gene>
    <name evidence="2" type="ORF">Celaphus_00011182</name>
</gene>
<accession>A0A212CRS1</accession>
<comment type="caution">
    <text evidence="2">The sequence shown here is derived from an EMBL/GenBank/DDBJ whole genome shotgun (WGS) entry which is preliminary data.</text>
</comment>
<name>A0A212CRS1_CEREH</name>
<reference evidence="2 3" key="1">
    <citation type="journal article" date="2018" name="Mol. Genet. Genomics">
        <title>The red deer Cervus elaphus genome CerEla1.0: sequencing, annotating, genes, and chromosomes.</title>
        <authorList>
            <person name="Bana N.A."/>
            <person name="Nyiri A."/>
            <person name="Nagy J."/>
            <person name="Frank K."/>
            <person name="Nagy T."/>
            <person name="Steger V."/>
            <person name="Schiller M."/>
            <person name="Lakatos P."/>
            <person name="Sugar L."/>
            <person name="Horn P."/>
            <person name="Barta E."/>
            <person name="Orosz L."/>
        </authorList>
    </citation>
    <scope>NUCLEOTIDE SEQUENCE [LARGE SCALE GENOMIC DNA]</scope>
    <source>
        <strain evidence="2">Hungarian</strain>
    </source>
</reference>
<feature type="compositionally biased region" description="Basic and acidic residues" evidence="1">
    <location>
        <begin position="209"/>
        <end position="221"/>
    </location>
</feature>
<proteinExistence type="predicted"/>
<feature type="region of interest" description="Disordered" evidence="1">
    <location>
        <begin position="202"/>
        <end position="221"/>
    </location>
</feature>
<sequence length="369" mass="41258">MKIQGMNSMRVHDKMLHMMENIFVTQKTLNFLKKGNRINKKWLIGNYSERRQAKRKIFYLQVEFEQQDALAPQIQKLLCNQNTNVKNIGVSDLTLDSPLMEPSVESTEESYLSITAALKEVHEFLVFYNKPASESISEDVICQSETVTEGQSGIKGLSERWSPNEHLIATQSEQCSQAIYVKTEELTDTSAGVEDVENINFRGPGDDLVTDKEGVPKSRESISESSSVTLASAKISNQLHCTFGIEISPRLLASEEDALNQTSEQTESSSSRFILVKDLDQDTESNIGQILCAGYLLQEVLGALHCDCGNAVFALLFAVKEHCSSCITLEKQDWASRNLQGAEHPTLVPCSEAQVHRNCMLEENKRSEQ</sequence>
<evidence type="ECO:0000313" key="2">
    <source>
        <dbReference type="EMBL" id="OWK08698.1"/>
    </source>
</evidence>
<protein>
    <submittedName>
        <fullName evidence="2">Uncharacterized protein</fullName>
    </submittedName>
</protein>
<dbReference type="Proteomes" id="UP000242450">
    <property type="component" value="Chromosome 14"/>
</dbReference>
<dbReference type="AlphaFoldDB" id="A0A212CRS1"/>
<evidence type="ECO:0000256" key="1">
    <source>
        <dbReference type="SAM" id="MobiDB-lite"/>
    </source>
</evidence>